<protein>
    <submittedName>
        <fullName evidence="1">Epimerase</fullName>
    </submittedName>
</protein>
<dbReference type="SUPFAM" id="SSF51735">
    <property type="entry name" value="NAD(P)-binding Rossmann-fold domains"/>
    <property type="match status" value="1"/>
</dbReference>
<organism evidence="1 2">
    <name type="scientific">Kangsaoukella pontilimi</name>
    <dbReference type="NCBI Taxonomy" id="2691042"/>
    <lineage>
        <taxon>Bacteria</taxon>
        <taxon>Pseudomonadati</taxon>
        <taxon>Pseudomonadota</taxon>
        <taxon>Alphaproteobacteria</taxon>
        <taxon>Rhodobacterales</taxon>
        <taxon>Paracoccaceae</taxon>
        <taxon>Kangsaoukella</taxon>
    </lineage>
</organism>
<name>A0A7C9MHS5_9RHOB</name>
<dbReference type="Gene3D" id="3.40.50.720">
    <property type="entry name" value="NAD(P)-binding Rossmann-like Domain"/>
    <property type="match status" value="1"/>
</dbReference>
<accession>A0A7C9MHS5</accession>
<reference evidence="1 2" key="2">
    <citation type="submission" date="2020-03" db="EMBL/GenBank/DDBJ databases">
        <title>Kangsaoukella pontilimi gen. nov., sp. nov., a new member of the family Rhodobacteraceae isolated from a tidal mudflat.</title>
        <authorList>
            <person name="Kim I.S."/>
        </authorList>
    </citation>
    <scope>NUCLEOTIDE SEQUENCE [LARGE SCALE GENOMIC DNA]</scope>
    <source>
        <strain evidence="1 2">GH1-50</strain>
    </source>
</reference>
<dbReference type="InterPro" id="IPR036291">
    <property type="entry name" value="NAD(P)-bd_dom_sf"/>
</dbReference>
<evidence type="ECO:0000313" key="1">
    <source>
        <dbReference type="EMBL" id="MXQ06355.1"/>
    </source>
</evidence>
<keyword evidence="2" id="KW-1185">Reference proteome</keyword>
<evidence type="ECO:0000313" key="2">
    <source>
        <dbReference type="Proteomes" id="UP000480350"/>
    </source>
</evidence>
<dbReference type="RefSeq" id="WP_160762297.1">
    <property type="nucleotide sequence ID" value="NZ_WUPT01000001.1"/>
</dbReference>
<reference evidence="1 2" key="1">
    <citation type="submission" date="2019-12" db="EMBL/GenBank/DDBJ databases">
        <authorList>
            <person name="Lee S.D."/>
        </authorList>
    </citation>
    <scope>NUCLEOTIDE SEQUENCE [LARGE SCALE GENOMIC DNA]</scope>
    <source>
        <strain evidence="1 2">GH1-50</strain>
    </source>
</reference>
<sequence>MSGTVLILGATGRFGRHAAEAFWNAGWRVRVFDRAEGDLVNAAMGADVIVNAWNSAHDRWEDDLPHLTQRVIDAAQASGATVLIPSHLNPARHRLERVRIGMEDTYRRSGVRTIILRSGDFIDTEPTGTRFDRVAAAKLHQGVVIRPDRADAAHHWAYLPDLARAAVALAERREFLERFEDVSFTGYALTFDKLTELLSSASGRTLRQRAFPGWAVLPMLPVWNTGRHLFGGRSPRSMPRRIDGSRFDALVPGFRQTPPLIAIAAAIRHQIDPDNAVARGTLDLAAQ</sequence>
<comment type="caution">
    <text evidence="1">The sequence shown here is derived from an EMBL/GenBank/DDBJ whole genome shotgun (WGS) entry which is preliminary data.</text>
</comment>
<proteinExistence type="predicted"/>
<dbReference type="AlphaFoldDB" id="A0A7C9MHS5"/>
<dbReference type="Proteomes" id="UP000480350">
    <property type="component" value="Unassembled WGS sequence"/>
</dbReference>
<gene>
    <name evidence="1" type="ORF">GQ651_00705</name>
</gene>
<dbReference type="EMBL" id="WUPT01000001">
    <property type="protein sequence ID" value="MXQ06355.1"/>
    <property type="molecule type" value="Genomic_DNA"/>
</dbReference>